<keyword evidence="6" id="KW-0325">Glycoprotein</keyword>
<evidence type="ECO:0000256" key="3">
    <source>
        <dbReference type="ARBA" id="ARBA00022692"/>
    </source>
</evidence>
<evidence type="ECO:0000256" key="1">
    <source>
        <dbReference type="ARBA" id="ARBA00004141"/>
    </source>
</evidence>
<proteinExistence type="inferred from homology"/>
<evidence type="ECO:0008006" key="10">
    <source>
        <dbReference type="Google" id="ProtNLM"/>
    </source>
</evidence>
<feature type="transmembrane region" description="Helical" evidence="7">
    <location>
        <begin position="243"/>
        <end position="264"/>
    </location>
</feature>
<dbReference type="PANTHER" id="PTHR31158:SF10">
    <property type="entry name" value="LD27791P"/>
    <property type="match status" value="1"/>
</dbReference>
<comment type="subcellular location">
    <subcellularLocation>
        <location evidence="1">Membrane</location>
        <topology evidence="1">Multi-pass membrane protein</topology>
    </subcellularLocation>
</comment>
<dbReference type="Pfam" id="PF10204">
    <property type="entry name" value="DuoxA"/>
    <property type="match status" value="1"/>
</dbReference>
<keyword evidence="3 7" id="KW-0812">Transmembrane</keyword>
<comment type="similarity">
    <text evidence="2">Belongs to the DUOXA family.</text>
</comment>
<organism evidence="8 9">
    <name type="scientific">Orchesella dallaii</name>
    <dbReference type="NCBI Taxonomy" id="48710"/>
    <lineage>
        <taxon>Eukaryota</taxon>
        <taxon>Metazoa</taxon>
        <taxon>Ecdysozoa</taxon>
        <taxon>Arthropoda</taxon>
        <taxon>Hexapoda</taxon>
        <taxon>Collembola</taxon>
        <taxon>Entomobryomorpha</taxon>
        <taxon>Entomobryoidea</taxon>
        <taxon>Orchesellidae</taxon>
        <taxon>Orchesellinae</taxon>
        <taxon>Orchesella</taxon>
    </lineage>
</organism>
<accession>A0ABP1RXZ0</accession>
<evidence type="ECO:0000256" key="5">
    <source>
        <dbReference type="ARBA" id="ARBA00023136"/>
    </source>
</evidence>
<dbReference type="Proteomes" id="UP001642540">
    <property type="component" value="Unassembled WGS sequence"/>
</dbReference>
<keyword evidence="9" id="KW-1185">Reference proteome</keyword>
<comment type="caution">
    <text evidence="8">The sequence shown here is derived from an EMBL/GenBank/DDBJ whole genome shotgun (WGS) entry which is preliminary data.</text>
</comment>
<evidence type="ECO:0000256" key="6">
    <source>
        <dbReference type="ARBA" id="ARBA00023180"/>
    </source>
</evidence>
<feature type="transmembrane region" description="Helical" evidence="7">
    <location>
        <begin position="44"/>
        <end position="65"/>
    </location>
</feature>
<evidence type="ECO:0000256" key="4">
    <source>
        <dbReference type="ARBA" id="ARBA00022989"/>
    </source>
</evidence>
<sequence length="349" mass="39797">MSSNSTTWNYPWWFFSLARWNPGGPAWYGEDNRLKPTMYLQRSFLGILAAALTFMLVLLIVLPIIRHRLQSIITAVNSLAIGVAIGLCLICPEWIRGHAEIQSPLDYFSPEPYEYTIGIHIGLASFNVTLKSVYRDYDVAMNGSLIPVTETDGDLAPEIFYNERVKMYVPSNFDGVMEKALDHGLPIPILAVYDCLLSATMGFDWSHRILEAGYHVYLILVFALVGWFIAILLVAAIPRYGCYAFIAVGILMIFASVVYFYWAAISEALPCIVIGDTYVELRYGICFWTSLIMGLWSTMYGFTLAVYDVIYPDKFLTIFDLDYDHKRALNRAHRFNYAQVDNDLQYEFD</sequence>
<feature type="transmembrane region" description="Helical" evidence="7">
    <location>
        <begin position="216"/>
        <end position="237"/>
    </location>
</feature>
<dbReference type="PANTHER" id="PTHR31158">
    <property type="entry name" value="DUAL OXIDASE 2"/>
    <property type="match status" value="1"/>
</dbReference>
<evidence type="ECO:0000256" key="7">
    <source>
        <dbReference type="SAM" id="Phobius"/>
    </source>
</evidence>
<name>A0ABP1RXZ0_9HEXA</name>
<evidence type="ECO:0000313" key="8">
    <source>
        <dbReference type="EMBL" id="CAL8138322.1"/>
    </source>
</evidence>
<gene>
    <name evidence="8" type="ORF">ODALV1_LOCUS27318</name>
</gene>
<protein>
    <recommendedName>
        <fullName evidence="10">Dual oxidase maturation factor 1</fullName>
    </recommendedName>
</protein>
<dbReference type="EMBL" id="CAXLJM020000122">
    <property type="protein sequence ID" value="CAL8138322.1"/>
    <property type="molecule type" value="Genomic_DNA"/>
</dbReference>
<feature type="transmembrane region" description="Helical" evidence="7">
    <location>
        <begin position="72"/>
        <end position="95"/>
    </location>
</feature>
<keyword evidence="4 7" id="KW-1133">Transmembrane helix</keyword>
<dbReference type="InterPro" id="IPR018469">
    <property type="entry name" value="Dual_oxidase_maturation_fac"/>
</dbReference>
<evidence type="ECO:0000313" key="9">
    <source>
        <dbReference type="Proteomes" id="UP001642540"/>
    </source>
</evidence>
<feature type="transmembrane region" description="Helical" evidence="7">
    <location>
        <begin position="285"/>
        <end position="307"/>
    </location>
</feature>
<reference evidence="8 9" key="1">
    <citation type="submission" date="2024-08" db="EMBL/GenBank/DDBJ databases">
        <authorList>
            <person name="Cucini C."/>
            <person name="Frati F."/>
        </authorList>
    </citation>
    <scope>NUCLEOTIDE SEQUENCE [LARGE SCALE GENOMIC DNA]</scope>
</reference>
<evidence type="ECO:0000256" key="2">
    <source>
        <dbReference type="ARBA" id="ARBA00009816"/>
    </source>
</evidence>
<keyword evidence="5 7" id="KW-0472">Membrane</keyword>